<dbReference type="KEGG" id="ptq:P700755_000365"/>
<dbReference type="InterPro" id="IPR031158">
    <property type="entry name" value="GH10_AS"/>
</dbReference>
<evidence type="ECO:0000313" key="5">
    <source>
        <dbReference type="Proteomes" id="UP000008514"/>
    </source>
</evidence>
<reference evidence="4" key="2">
    <citation type="submission" date="2012-09" db="EMBL/GenBank/DDBJ databases">
        <title>The complete sequence of Psychroflexus torquis an extreme psychrophile from sea-ice that is stimulated by light.</title>
        <authorList>
            <person name="Feng S."/>
            <person name="Powell S.M."/>
            <person name="Bowman J.P."/>
        </authorList>
    </citation>
    <scope>NUCLEOTIDE SEQUENCE [LARGE SCALE GENOMIC DNA]</scope>
    <source>
        <strain evidence="4">ATCC 700755</strain>
    </source>
</reference>
<dbReference type="RefSeq" id="WP_015023014.1">
    <property type="nucleotide sequence ID" value="NC_018721.1"/>
</dbReference>
<dbReference type="Pfam" id="PF18962">
    <property type="entry name" value="Por_Secre_tail"/>
    <property type="match status" value="1"/>
</dbReference>
<dbReference type="InterPro" id="IPR026444">
    <property type="entry name" value="Secre_tail"/>
</dbReference>
<dbReference type="OrthoDB" id="3179827at2"/>
<dbReference type="HOGENOM" id="CLU_891013_0_0_10"/>
<feature type="active site" description="Nucleophile" evidence="2">
    <location>
        <position position="61"/>
    </location>
</feature>
<evidence type="ECO:0000259" key="3">
    <source>
        <dbReference type="Pfam" id="PF18962"/>
    </source>
</evidence>
<dbReference type="InterPro" id="IPR032675">
    <property type="entry name" value="LRR_dom_sf"/>
</dbReference>
<keyword evidence="5" id="KW-1185">Reference proteome</keyword>
<proteinExistence type="predicted"/>
<gene>
    <name evidence="4" type="ordered locus">P700755_000365</name>
</gene>
<dbReference type="AlphaFoldDB" id="K4IE73"/>
<dbReference type="Proteomes" id="UP000008514">
    <property type="component" value="Chromosome"/>
</dbReference>
<dbReference type="eggNOG" id="COG4886">
    <property type="taxonomic scope" value="Bacteria"/>
</dbReference>
<name>K4IE73_PSYTT</name>
<sequence>MYYSKLIIMFGIIFICIHFGYSQTTKIPDENFEQALIDLGIDSDGIVNGQVLTADIVNVTELDLSVDSFNDPDYSDLDITGISDFTALEILNLGEQPINWNIDDENILNSNLNLREIYINKESIDVGYTIAIESLNLGNLQDLEYVDLGNVYINSIILDNPNFDYENLTLNLFTDYDLTHNFCIQVNDPVAANNNNNPPYDTWTINFNDFYTSYSFTSNCTLSTDDFESFYSISLFPNPVQERLYFENPKQITINEVEIFNMEGKLVKTFSEIKNGINLVNLGRGVYFVKVKNQKTTETFKILKQ</sequence>
<accession>K4IE73</accession>
<dbReference type="STRING" id="313595.P700755_000365"/>
<dbReference type="Gene3D" id="3.80.10.10">
    <property type="entry name" value="Ribonuclease Inhibitor"/>
    <property type="match status" value="1"/>
</dbReference>
<reference evidence="4" key="1">
    <citation type="submission" date="2006-03" db="EMBL/GenBank/DDBJ databases">
        <authorList>
            <person name="Bowman J."/>
            <person name="Ferriera S."/>
            <person name="Johnson J."/>
            <person name="Kravitz S."/>
            <person name="Halpern A."/>
            <person name="Remington K."/>
            <person name="Beeson K."/>
            <person name="Tran B."/>
            <person name="Rogers Y.-H."/>
            <person name="Friedman R."/>
            <person name="Venter J.C."/>
        </authorList>
    </citation>
    <scope>NUCLEOTIDE SEQUENCE [LARGE SCALE GENOMIC DNA]</scope>
    <source>
        <strain evidence="4">ATCC 700755</strain>
    </source>
</reference>
<organism evidence="4 5">
    <name type="scientific">Psychroflexus torquis (strain ATCC 700755 / CIP 106069 / ACAM 623)</name>
    <dbReference type="NCBI Taxonomy" id="313595"/>
    <lineage>
        <taxon>Bacteria</taxon>
        <taxon>Pseudomonadati</taxon>
        <taxon>Bacteroidota</taxon>
        <taxon>Flavobacteriia</taxon>
        <taxon>Flavobacteriales</taxon>
        <taxon>Flavobacteriaceae</taxon>
        <taxon>Psychroflexus</taxon>
    </lineage>
</organism>
<dbReference type="PROSITE" id="PS00591">
    <property type="entry name" value="GH10_1"/>
    <property type="match status" value="1"/>
</dbReference>
<feature type="domain" description="Secretion system C-terminal sorting" evidence="3">
    <location>
        <begin position="235"/>
        <end position="301"/>
    </location>
</feature>
<protein>
    <submittedName>
        <fullName evidence="4">Secreted protein (Por secretion system C-terminal sorting domain)</fullName>
    </submittedName>
</protein>
<keyword evidence="1" id="KW-0732">Signal</keyword>
<dbReference type="NCBIfam" id="TIGR04183">
    <property type="entry name" value="Por_Secre_tail"/>
    <property type="match status" value="1"/>
</dbReference>
<evidence type="ECO:0000256" key="2">
    <source>
        <dbReference type="PROSITE-ProRule" id="PRU10061"/>
    </source>
</evidence>
<dbReference type="EMBL" id="CP003879">
    <property type="protein sequence ID" value="AFU67396.1"/>
    <property type="molecule type" value="Genomic_DNA"/>
</dbReference>
<evidence type="ECO:0000256" key="1">
    <source>
        <dbReference type="ARBA" id="ARBA00022729"/>
    </source>
</evidence>
<evidence type="ECO:0000313" key="4">
    <source>
        <dbReference type="EMBL" id="AFU67396.1"/>
    </source>
</evidence>
<dbReference type="SUPFAM" id="SSF52047">
    <property type="entry name" value="RNI-like"/>
    <property type="match status" value="1"/>
</dbReference>